<dbReference type="GO" id="GO:0005886">
    <property type="term" value="C:plasma membrane"/>
    <property type="evidence" value="ECO:0007669"/>
    <property type="project" value="UniProtKB-SubCell"/>
</dbReference>
<dbReference type="AlphaFoldDB" id="A0A7C5XI56"/>
<sequence>MNVEAPLLEVRDLNVSYLNVKVVSDVSFKIFRGKVFALVGESGCGKTTTANAILRILPEIASVDSKSKIIFYKDAHNPYNLLEIDESQFSREIRWREISMVFQGALNSLNPTIRVKDHFIETAKAHGVSDKSWVLERARELLEAVKLDPDRVLSLYPVEMSGGMKQRTLIALALILNPKFVILDEPTTALDVLTQREILFLLRDLKNRFNLTYMLITHDIALVADMADIIAIMYAGRIVEEAKVEDIFYEPLHPYTKGLLMTVPKLGEFKEDIASLPGSPPDYRRLPSGCKFHPRCPYAMDICRREEPKMVDINGRKVLCWLYSEKGEGYE</sequence>
<accession>A0A7C5XI56</accession>
<dbReference type="InterPro" id="IPR003593">
    <property type="entry name" value="AAA+_ATPase"/>
</dbReference>
<evidence type="ECO:0000256" key="8">
    <source>
        <dbReference type="ARBA" id="ARBA00023136"/>
    </source>
</evidence>
<dbReference type="InterPro" id="IPR027417">
    <property type="entry name" value="P-loop_NTPase"/>
</dbReference>
<dbReference type="GO" id="GO:0015833">
    <property type="term" value="P:peptide transport"/>
    <property type="evidence" value="ECO:0007669"/>
    <property type="project" value="InterPro"/>
</dbReference>
<gene>
    <name evidence="10" type="ORF">ENM84_03265</name>
</gene>
<comment type="caution">
    <text evidence="10">The sequence shown here is derived from an EMBL/GenBank/DDBJ whole genome shotgun (WGS) entry which is preliminary data.</text>
</comment>
<evidence type="ECO:0000256" key="4">
    <source>
        <dbReference type="ARBA" id="ARBA00022519"/>
    </source>
</evidence>
<evidence type="ECO:0000256" key="7">
    <source>
        <dbReference type="ARBA" id="ARBA00022967"/>
    </source>
</evidence>
<keyword evidence="6 10" id="KW-0067">ATP-binding</keyword>
<dbReference type="SMART" id="SM00382">
    <property type="entry name" value="AAA"/>
    <property type="match status" value="1"/>
</dbReference>
<keyword evidence="3" id="KW-1003">Cell membrane</keyword>
<dbReference type="InterPro" id="IPR050388">
    <property type="entry name" value="ABC_Ni/Peptide_Import"/>
</dbReference>
<dbReference type="EMBL" id="DRZI01000137">
    <property type="protein sequence ID" value="HHP81663.1"/>
    <property type="molecule type" value="Genomic_DNA"/>
</dbReference>
<keyword evidence="2" id="KW-0813">Transport</keyword>
<evidence type="ECO:0000256" key="5">
    <source>
        <dbReference type="ARBA" id="ARBA00022741"/>
    </source>
</evidence>
<keyword evidence="7" id="KW-1278">Translocase</keyword>
<organism evidence="10">
    <name type="scientific">Ignisphaera aggregans</name>
    <dbReference type="NCBI Taxonomy" id="334771"/>
    <lineage>
        <taxon>Archaea</taxon>
        <taxon>Thermoproteota</taxon>
        <taxon>Thermoprotei</taxon>
        <taxon>Desulfurococcales</taxon>
        <taxon>Desulfurococcaceae</taxon>
        <taxon>Ignisphaera</taxon>
    </lineage>
</organism>
<dbReference type="Gene3D" id="3.40.50.300">
    <property type="entry name" value="P-loop containing nucleotide triphosphate hydrolases"/>
    <property type="match status" value="1"/>
</dbReference>
<evidence type="ECO:0000256" key="1">
    <source>
        <dbReference type="ARBA" id="ARBA00004202"/>
    </source>
</evidence>
<keyword evidence="5" id="KW-0547">Nucleotide-binding</keyword>
<comment type="subcellular location">
    <subcellularLocation>
        <location evidence="1">Cell membrane</location>
        <topology evidence="1">Peripheral membrane protein</topology>
    </subcellularLocation>
</comment>
<proteinExistence type="predicted"/>
<keyword evidence="4" id="KW-0997">Cell inner membrane</keyword>
<dbReference type="NCBIfam" id="TIGR01727">
    <property type="entry name" value="oligo_HPY"/>
    <property type="match status" value="1"/>
</dbReference>
<dbReference type="Pfam" id="PF08352">
    <property type="entry name" value="oligo_HPY"/>
    <property type="match status" value="1"/>
</dbReference>
<dbReference type="FunFam" id="3.40.50.300:FF:000016">
    <property type="entry name" value="Oligopeptide ABC transporter ATP-binding component"/>
    <property type="match status" value="1"/>
</dbReference>
<dbReference type="GO" id="GO:0016887">
    <property type="term" value="F:ATP hydrolysis activity"/>
    <property type="evidence" value="ECO:0007669"/>
    <property type="project" value="InterPro"/>
</dbReference>
<evidence type="ECO:0000259" key="9">
    <source>
        <dbReference type="PROSITE" id="PS50893"/>
    </source>
</evidence>
<dbReference type="CDD" id="cd03257">
    <property type="entry name" value="ABC_NikE_OppD_transporters"/>
    <property type="match status" value="1"/>
</dbReference>
<feature type="domain" description="ABC transporter" evidence="9">
    <location>
        <begin position="8"/>
        <end position="260"/>
    </location>
</feature>
<dbReference type="InterPro" id="IPR003439">
    <property type="entry name" value="ABC_transporter-like_ATP-bd"/>
</dbReference>
<reference evidence="10" key="1">
    <citation type="journal article" date="2020" name="mSystems">
        <title>Genome- and Community-Level Interaction Insights into Carbon Utilization and Element Cycling Functions of Hydrothermarchaeota in Hydrothermal Sediment.</title>
        <authorList>
            <person name="Zhou Z."/>
            <person name="Liu Y."/>
            <person name="Xu W."/>
            <person name="Pan J."/>
            <person name="Luo Z.H."/>
            <person name="Li M."/>
        </authorList>
    </citation>
    <scope>NUCLEOTIDE SEQUENCE [LARGE SCALE GENOMIC DNA]</scope>
    <source>
        <strain evidence="10">SpSt-1121</strain>
    </source>
</reference>
<dbReference type="PANTHER" id="PTHR43297">
    <property type="entry name" value="OLIGOPEPTIDE TRANSPORT ATP-BINDING PROTEIN APPD"/>
    <property type="match status" value="1"/>
</dbReference>
<name>A0A7C5XI56_9CREN</name>
<evidence type="ECO:0000313" key="10">
    <source>
        <dbReference type="EMBL" id="HHP81663.1"/>
    </source>
</evidence>
<dbReference type="Pfam" id="PF00005">
    <property type="entry name" value="ABC_tran"/>
    <property type="match status" value="1"/>
</dbReference>
<evidence type="ECO:0000256" key="3">
    <source>
        <dbReference type="ARBA" id="ARBA00022475"/>
    </source>
</evidence>
<dbReference type="GO" id="GO:0005524">
    <property type="term" value="F:ATP binding"/>
    <property type="evidence" value="ECO:0007669"/>
    <property type="project" value="UniProtKB-KW"/>
</dbReference>
<keyword evidence="8" id="KW-0472">Membrane</keyword>
<evidence type="ECO:0000256" key="2">
    <source>
        <dbReference type="ARBA" id="ARBA00022448"/>
    </source>
</evidence>
<dbReference type="PROSITE" id="PS50893">
    <property type="entry name" value="ABC_TRANSPORTER_2"/>
    <property type="match status" value="1"/>
</dbReference>
<dbReference type="PANTHER" id="PTHR43297:SF14">
    <property type="entry name" value="ATPASE AAA-TYPE CORE DOMAIN-CONTAINING PROTEIN"/>
    <property type="match status" value="1"/>
</dbReference>
<dbReference type="SUPFAM" id="SSF52540">
    <property type="entry name" value="P-loop containing nucleoside triphosphate hydrolases"/>
    <property type="match status" value="1"/>
</dbReference>
<protein>
    <submittedName>
        <fullName evidence="10">ABC transporter ATP-binding protein</fullName>
    </submittedName>
</protein>
<evidence type="ECO:0000256" key="6">
    <source>
        <dbReference type="ARBA" id="ARBA00022840"/>
    </source>
</evidence>
<dbReference type="InterPro" id="IPR013563">
    <property type="entry name" value="Oligopep_ABC_C"/>
</dbReference>